<dbReference type="EMBL" id="CM037624">
    <property type="protein sequence ID" value="KAH8010305.1"/>
    <property type="molecule type" value="Genomic_DNA"/>
</dbReference>
<dbReference type="Proteomes" id="UP000827872">
    <property type="component" value="Linkage Group LG11"/>
</dbReference>
<proteinExistence type="predicted"/>
<evidence type="ECO:0000313" key="1">
    <source>
        <dbReference type="EMBL" id="KAH8010305.1"/>
    </source>
</evidence>
<gene>
    <name evidence="1" type="ORF">K3G42_001595</name>
</gene>
<organism evidence="1 2">
    <name type="scientific">Sphaerodactylus townsendi</name>
    <dbReference type="NCBI Taxonomy" id="933632"/>
    <lineage>
        <taxon>Eukaryota</taxon>
        <taxon>Metazoa</taxon>
        <taxon>Chordata</taxon>
        <taxon>Craniata</taxon>
        <taxon>Vertebrata</taxon>
        <taxon>Euteleostomi</taxon>
        <taxon>Lepidosauria</taxon>
        <taxon>Squamata</taxon>
        <taxon>Bifurcata</taxon>
        <taxon>Gekkota</taxon>
        <taxon>Sphaerodactylidae</taxon>
        <taxon>Sphaerodactylus</taxon>
    </lineage>
</organism>
<reference evidence="1" key="1">
    <citation type="submission" date="2021-08" db="EMBL/GenBank/DDBJ databases">
        <title>The first chromosome-level gecko genome reveals the dynamic sex chromosomes of Neotropical dwarf geckos (Sphaerodactylidae: Sphaerodactylus).</title>
        <authorList>
            <person name="Pinto B.J."/>
            <person name="Keating S.E."/>
            <person name="Gamble T."/>
        </authorList>
    </citation>
    <scope>NUCLEOTIDE SEQUENCE</scope>
    <source>
        <strain evidence="1">TG3544</strain>
    </source>
</reference>
<evidence type="ECO:0000313" key="2">
    <source>
        <dbReference type="Proteomes" id="UP000827872"/>
    </source>
</evidence>
<accession>A0ACB8FSS8</accession>
<name>A0ACB8FSS8_9SAUR</name>
<comment type="caution">
    <text evidence="1">The sequence shown here is derived from an EMBL/GenBank/DDBJ whole genome shotgun (WGS) entry which is preliminary data.</text>
</comment>
<sequence>MNGGIMGRTPLRPAGQATALAPGQVSVERAELAPAERAVRVPELGPAERALAAELELGPAGLAEQIHMAMLALDQFQESFARMPNIGSLQDAEEMLKIATSLRGKMESKPQVNEDVVKWLSKTARGSLPPLTAALGGVASQEVLKAVTGKFSPLQQWLYLDALELVTSLEKANHEEFLPRGDRYDALRTCLGETLCQKLHNLNVFLLSARHRSPTAGVAVGSLPLTPWLSVCCRSPQCLSCRCRVSVFAAARPTNSGDPLSSNLEGRSLERPPPSLPAPLQPPPPLVHCSPRQYTEHIHQVQLVGVVPYQLYPTLSGCMLLL</sequence>
<keyword evidence="2" id="KW-1185">Reference proteome</keyword>
<protein>
    <submittedName>
        <fullName evidence="1">Uncharacterized protein</fullName>
    </submittedName>
</protein>